<dbReference type="PANTHER" id="PTHR43072:SF8">
    <property type="entry name" value="ACYLTRANSFERASE FABY-RELATED"/>
    <property type="match status" value="1"/>
</dbReference>
<dbReference type="RefSeq" id="WP_340332485.1">
    <property type="nucleotide sequence ID" value="NZ_JAZHOF010000014.1"/>
</dbReference>
<accession>A0AAW9S0T6</accession>
<dbReference type="Pfam" id="PF00583">
    <property type="entry name" value="Acetyltransf_1"/>
    <property type="match status" value="1"/>
</dbReference>
<dbReference type="AlphaFoldDB" id="A0AAW9S0T6"/>
<organism evidence="2 3">
    <name type="scientific">Microbaculum marinum</name>
    <dbReference type="NCBI Taxonomy" id="1764581"/>
    <lineage>
        <taxon>Bacteria</taxon>
        <taxon>Pseudomonadati</taxon>
        <taxon>Pseudomonadota</taxon>
        <taxon>Alphaproteobacteria</taxon>
        <taxon>Hyphomicrobiales</taxon>
        <taxon>Tepidamorphaceae</taxon>
        <taxon>Microbaculum</taxon>
    </lineage>
</organism>
<feature type="domain" description="N-acetyltransferase" evidence="1">
    <location>
        <begin position="6"/>
        <end position="169"/>
    </location>
</feature>
<gene>
    <name evidence="2" type="ORF">V3328_25160</name>
</gene>
<name>A0AAW9S0T6_9HYPH</name>
<dbReference type="PROSITE" id="PS51186">
    <property type="entry name" value="GNAT"/>
    <property type="match status" value="1"/>
</dbReference>
<dbReference type="InterPro" id="IPR000182">
    <property type="entry name" value="GNAT_dom"/>
</dbReference>
<dbReference type="GO" id="GO:0016747">
    <property type="term" value="F:acyltransferase activity, transferring groups other than amino-acyl groups"/>
    <property type="evidence" value="ECO:0007669"/>
    <property type="project" value="InterPro"/>
</dbReference>
<sequence>MSGFAVTVRPAVPDDIAAIVEIYADAVRTGTASFELAPPGTEEMARRMTALLDGGYPYLAAELDGAVVGYAYAGAYRPRPAYRFTVEDSVYVARPAWGRGVARALLRELIAVAEAKGFRQMIAVIGDEASAGSIALHRALGFEHAGTLKSVGWKHDQWRATVLMQRPLGAGDTAPPRDA</sequence>
<comment type="caution">
    <text evidence="2">The sequence shown here is derived from an EMBL/GenBank/DDBJ whole genome shotgun (WGS) entry which is preliminary data.</text>
</comment>
<dbReference type="Gene3D" id="3.40.630.30">
    <property type="match status" value="1"/>
</dbReference>
<dbReference type="EMBL" id="JAZHOF010000014">
    <property type="protein sequence ID" value="MEJ8574789.1"/>
    <property type="molecule type" value="Genomic_DNA"/>
</dbReference>
<dbReference type="Proteomes" id="UP001378188">
    <property type="component" value="Unassembled WGS sequence"/>
</dbReference>
<evidence type="ECO:0000313" key="3">
    <source>
        <dbReference type="Proteomes" id="UP001378188"/>
    </source>
</evidence>
<dbReference type="InterPro" id="IPR016181">
    <property type="entry name" value="Acyl_CoA_acyltransferase"/>
</dbReference>
<evidence type="ECO:0000313" key="2">
    <source>
        <dbReference type="EMBL" id="MEJ8574789.1"/>
    </source>
</evidence>
<keyword evidence="3" id="KW-1185">Reference proteome</keyword>
<evidence type="ECO:0000259" key="1">
    <source>
        <dbReference type="PROSITE" id="PS51186"/>
    </source>
</evidence>
<dbReference type="PANTHER" id="PTHR43072">
    <property type="entry name" value="N-ACETYLTRANSFERASE"/>
    <property type="match status" value="1"/>
</dbReference>
<proteinExistence type="predicted"/>
<dbReference type="CDD" id="cd04301">
    <property type="entry name" value="NAT_SF"/>
    <property type="match status" value="1"/>
</dbReference>
<protein>
    <submittedName>
        <fullName evidence="2">N-acetyltransferase family protein</fullName>
    </submittedName>
</protein>
<dbReference type="SUPFAM" id="SSF55729">
    <property type="entry name" value="Acyl-CoA N-acyltransferases (Nat)"/>
    <property type="match status" value="1"/>
</dbReference>
<reference evidence="2 3" key="1">
    <citation type="submission" date="2024-02" db="EMBL/GenBank/DDBJ databases">
        <title>Genome analysis and characterization of Microbaculum marinisediminis sp. nov., isolated from marine sediment.</title>
        <authorList>
            <person name="Du Z.-J."/>
            <person name="Ye Y.-Q."/>
            <person name="Zhang Z.-R."/>
            <person name="Yuan S.-M."/>
            <person name="Zhang X.-Y."/>
        </authorList>
    </citation>
    <scope>NUCLEOTIDE SEQUENCE [LARGE SCALE GENOMIC DNA]</scope>
    <source>
        <strain evidence="2 3">SDUM1044001</strain>
    </source>
</reference>